<name>A0A0M3JW71_ANISI</name>
<keyword evidence="2" id="KW-1185">Reference proteome</keyword>
<evidence type="ECO:0000313" key="1">
    <source>
        <dbReference type="EMBL" id="VDK46295.1"/>
    </source>
</evidence>
<gene>
    <name evidence="1" type="ORF">ASIM_LOCUS11983</name>
</gene>
<reference evidence="1 2" key="2">
    <citation type="submission" date="2018-11" db="EMBL/GenBank/DDBJ databases">
        <authorList>
            <consortium name="Pathogen Informatics"/>
        </authorList>
    </citation>
    <scope>NUCLEOTIDE SEQUENCE [LARGE SCALE GENOMIC DNA]</scope>
</reference>
<proteinExistence type="predicted"/>
<accession>A0A0M3JW71</accession>
<dbReference type="Proteomes" id="UP000267096">
    <property type="component" value="Unassembled WGS sequence"/>
</dbReference>
<dbReference type="EMBL" id="UYRR01031125">
    <property type="protein sequence ID" value="VDK46295.1"/>
    <property type="molecule type" value="Genomic_DNA"/>
</dbReference>
<evidence type="ECO:0000313" key="3">
    <source>
        <dbReference type="WBParaSite" id="ASIM_0001251701-mRNA-1"/>
    </source>
</evidence>
<reference evidence="3" key="1">
    <citation type="submission" date="2017-02" db="UniProtKB">
        <authorList>
            <consortium name="WormBaseParasite"/>
        </authorList>
    </citation>
    <scope>IDENTIFICATION</scope>
</reference>
<dbReference type="WBParaSite" id="ASIM_0001251701-mRNA-1">
    <property type="protein sequence ID" value="ASIM_0001251701-mRNA-1"/>
    <property type="gene ID" value="ASIM_0001251701"/>
</dbReference>
<dbReference type="AlphaFoldDB" id="A0A0M3JW71"/>
<protein>
    <submittedName>
        <fullName evidence="3">GRAS domain-containing protein</fullName>
    </submittedName>
</protein>
<evidence type="ECO:0000313" key="2">
    <source>
        <dbReference type="Proteomes" id="UP000267096"/>
    </source>
</evidence>
<organism evidence="3">
    <name type="scientific">Anisakis simplex</name>
    <name type="common">Herring worm</name>
    <dbReference type="NCBI Taxonomy" id="6269"/>
    <lineage>
        <taxon>Eukaryota</taxon>
        <taxon>Metazoa</taxon>
        <taxon>Ecdysozoa</taxon>
        <taxon>Nematoda</taxon>
        <taxon>Chromadorea</taxon>
        <taxon>Rhabditida</taxon>
        <taxon>Spirurina</taxon>
        <taxon>Ascaridomorpha</taxon>
        <taxon>Ascaridoidea</taxon>
        <taxon>Anisakidae</taxon>
        <taxon>Anisakis</taxon>
        <taxon>Anisakis simplex complex</taxon>
    </lineage>
</organism>
<sequence>MKVEDDELLGLAVDGRRRRRRLILNVAVDIAHHLDDSNKPVFKEGTFSSCIHHQIRTFYEMILADPIHLVQSIRSSPNTSVNQSIAKRSHLQISQHFRSI</sequence>